<protein>
    <submittedName>
        <fullName evidence="2">Uncharacterized protein</fullName>
    </submittedName>
</protein>
<gene>
    <name evidence="2" type="ORF">PC115_g8558</name>
</gene>
<feature type="region of interest" description="Disordered" evidence="1">
    <location>
        <begin position="166"/>
        <end position="229"/>
    </location>
</feature>
<dbReference type="Proteomes" id="UP000774804">
    <property type="component" value="Unassembled WGS sequence"/>
</dbReference>
<sequence>MSSRPRTPASAAAVDSLNAGPVSADTTVDLAGEALPAAPTLTPTPSGATGGPATAFAHSTLAISSRLATRKRSANTLAETRRQKRQLHLSKEATAAASALHGSRPRLGAGITAGLFLFLDRSGNGHDATIDHPAGFAHIAATGASSVLVQAPAGSSIHVGVPATTAVSASSGSGPASPEAPEAASVWAAAPGTSGPSPSQTRPSTPARQSEGVLQEDTVDEGGAEASGIEDLGSPARLAADEYVFCAGSAANSEGDPESTTHCRGGWVTMRGRRHLHT</sequence>
<accession>A0A8T1CH52</accession>
<feature type="compositionally biased region" description="Polar residues" evidence="1">
    <location>
        <begin position="194"/>
        <end position="208"/>
    </location>
</feature>
<evidence type="ECO:0000256" key="1">
    <source>
        <dbReference type="SAM" id="MobiDB-lite"/>
    </source>
</evidence>
<evidence type="ECO:0000313" key="3">
    <source>
        <dbReference type="Proteomes" id="UP000774804"/>
    </source>
</evidence>
<evidence type="ECO:0000313" key="2">
    <source>
        <dbReference type="EMBL" id="KAG2924583.1"/>
    </source>
</evidence>
<feature type="region of interest" description="Disordered" evidence="1">
    <location>
        <begin position="72"/>
        <end position="99"/>
    </location>
</feature>
<reference evidence="2" key="1">
    <citation type="submission" date="2018-10" db="EMBL/GenBank/DDBJ databases">
        <title>Effector identification in a new, highly contiguous assembly of the strawberry crown rot pathogen Phytophthora cactorum.</title>
        <authorList>
            <person name="Armitage A.D."/>
            <person name="Nellist C.F."/>
            <person name="Bates H."/>
            <person name="Vickerstaff R.J."/>
            <person name="Harrison R.J."/>
        </authorList>
    </citation>
    <scope>NUCLEOTIDE SEQUENCE</scope>
    <source>
        <strain evidence="2">4032</strain>
    </source>
</reference>
<organism evidence="2 3">
    <name type="scientific">Phytophthora cactorum</name>
    <dbReference type="NCBI Taxonomy" id="29920"/>
    <lineage>
        <taxon>Eukaryota</taxon>
        <taxon>Sar</taxon>
        <taxon>Stramenopiles</taxon>
        <taxon>Oomycota</taxon>
        <taxon>Peronosporomycetes</taxon>
        <taxon>Peronosporales</taxon>
        <taxon>Peronosporaceae</taxon>
        <taxon>Phytophthora</taxon>
    </lineage>
</organism>
<proteinExistence type="predicted"/>
<dbReference type="AlphaFoldDB" id="A0A8T1CH52"/>
<feature type="compositionally biased region" description="Low complexity" evidence="1">
    <location>
        <begin position="166"/>
        <end position="192"/>
    </location>
</feature>
<dbReference type="EMBL" id="RCMI01000223">
    <property type="protein sequence ID" value="KAG2924583.1"/>
    <property type="molecule type" value="Genomic_DNA"/>
</dbReference>
<name>A0A8T1CH52_9STRA</name>
<comment type="caution">
    <text evidence="2">The sequence shown here is derived from an EMBL/GenBank/DDBJ whole genome shotgun (WGS) entry which is preliminary data.</text>
</comment>
<dbReference type="VEuPathDB" id="FungiDB:PC110_g3549"/>